<organism evidence="1">
    <name type="scientific">Picea glauca</name>
    <name type="common">White spruce</name>
    <name type="synonym">Pinus glauca</name>
    <dbReference type="NCBI Taxonomy" id="3330"/>
    <lineage>
        <taxon>Eukaryota</taxon>
        <taxon>Viridiplantae</taxon>
        <taxon>Streptophyta</taxon>
        <taxon>Embryophyta</taxon>
        <taxon>Tracheophyta</taxon>
        <taxon>Spermatophyta</taxon>
        <taxon>Pinopsida</taxon>
        <taxon>Pinidae</taxon>
        <taxon>Conifers I</taxon>
        <taxon>Pinales</taxon>
        <taxon>Pinaceae</taxon>
        <taxon>Picea</taxon>
    </lineage>
</organism>
<protein>
    <submittedName>
        <fullName evidence="1">Uncharacterized protein</fullName>
    </submittedName>
</protein>
<geneLocation type="mitochondrion" evidence="1"/>
<dbReference type="EMBL" id="LKAM01000001">
    <property type="protein sequence ID" value="KUM51160.1"/>
    <property type="molecule type" value="Genomic_DNA"/>
</dbReference>
<evidence type="ECO:0000313" key="1">
    <source>
        <dbReference type="EMBL" id="KUM51160.1"/>
    </source>
</evidence>
<reference evidence="1" key="1">
    <citation type="journal article" date="2015" name="Genome Biol. Evol.">
        <title>Organellar Genomes of White Spruce (Picea glauca): Assembly and Annotation.</title>
        <authorList>
            <person name="Jackman S.D."/>
            <person name="Warren R.L."/>
            <person name="Gibb E.A."/>
            <person name="Vandervalk B.P."/>
            <person name="Mohamadi H."/>
            <person name="Chu J."/>
            <person name="Raymond A."/>
            <person name="Pleasance S."/>
            <person name="Coope R."/>
            <person name="Wildung M.R."/>
            <person name="Ritland C.E."/>
            <person name="Bousquet J."/>
            <person name="Jones S.J."/>
            <person name="Bohlmann J."/>
            <person name="Birol I."/>
        </authorList>
    </citation>
    <scope>NUCLEOTIDE SEQUENCE [LARGE SCALE GENOMIC DNA]</scope>
    <source>
        <tissue evidence="1">Flushing bud</tissue>
    </source>
</reference>
<comment type="caution">
    <text evidence="1">The sequence shown here is derived from an EMBL/GenBank/DDBJ whole genome shotgun (WGS) entry which is preliminary data.</text>
</comment>
<dbReference type="AlphaFoldDB" id="A0A101M532"/>
<gene>
    <name evidence="1" type="ORF">ABT39_MTgene1006</name>
</gene>
<name>A0A101M532_PICGL</name>
<sequence length="60" mass="6683">MSGGAYYVCFRSRLNVKAVGTVLLCAVYIKPSTFEELLISQFLKGEAPIVQWKGLTPFLQ</sequence>
<proteinExistence type="predicted"/>
<keyword evidence="1" id="KW-0496">Mitochondrion</keyword>
<accession>A0A101M532</accession>